<dbReference type="Gene3D" id="2.40.40.10">
    <property type="entry name" value="RlpA-like domain"/>
    <property type="match status" value="1"/>
</dbReference>
<evidence type="ECO:0000313" key="6">
    <source>
        <dbReference type="Proteomes" id="UP001254848"/>
    </source>
</evidence>
<accession>A0ABU3NVN4</accession>
<dbReference type="InterPro" id="IPR036908">
    <property type="entry name" value="RlpA-like_sf"/>
</dbReference>
<feature type="signal peptide" evidence="2">
    <location>
        <begin position="1"/>
        <end position="22"/>
    </location>
</feature>
<dbReference type="RefSeq" id="WP_413779414.1">
    <property type="nucleotide sequence ID" value="NZ_JAUOZS010000001.1"/>
</dbReference>
<dbReference type="SUPFAM" id="SSF47090">
    <property type="entry name" value="PGBD-like"/>
    <property type="match status" value="1"/>
</dbReference>
<dbReference type="Gene3D" id="1.10.101.10">
    <property type="entry name" value="PGBD-like superfamily/PGBD"/>
    <property type="match status" value="1"/>
</dbReference>
<gene>
    <name evidence="5" type="ORF">Q4T40_06495</name>
</gene>
<dbReference type="Pfam" id="PF01471">
    <property type="entry name" value="PG_binding_1"/>
    <property type="match status" value="1"/>
</dbReference>
<dbReference type="InterPro" id="IPR051933">
    <property type="entry name" value="Resuscitation_pf_RpfB"/>
</dbReference>
<dbReference type="SUPFAM" id="SSF50685">
    <property type="entry name" value="Barwin-like endoglucanases"/>
    <property type="match status" value="1"/>
</dbReference>
<dbReference type="InterPro" id="IPR010611">
    <property type="entry name" value="3D_dom"/>
</dbReference>
<evidence type="ECO:0000313" key="5">
    <source>
        <dbReference type="EMBL" id="MDT8900882.1"/>
    </source>
</evidence>
<dbReference type="PANTHER" id="PTHR39160:SF4">
    <property type="entry name" value="RESUSCITATION-PROMOTING FACTOR RPFB"/>
    <property type="match status" value="1"/>
</dbReference>
<keyword evidence="1 2" id="KW-0732">Signal</keyword>
<feature type="domain" description="Peptidoglycan binding-like" evidence="3">
    <location>
        <begin position="37"/>
        <end position="93"/>
    </location>
</feature>
<dbReference type="InterPro" id="IPR002477">
    <property type="entry name" value="Peptidoglycan-bd-like"/>
</dbReference>
<comment type="caution">
    <text evidence="5">The sequence shown here is derived from an EMBL/GenBank/DDBJ whole genome shotgun (WGS) entry which is preliminary data.</text>
</comment>
<proteinExistence type="predicted"/>
<sequence length="197" mass="21292">MKKVYIAAVLAVLLLVNATVLAAVAPTADKLLREGARGENVKMVQKLLADTGYYAGQIDGIFGGATLEAVRRFQTYNGLKADGVVGKETIAFLQRERTSATPNRYSRELTMTATAYTSEDDGNGSHTYRGNELRRGLAAVDPRVIPLGTRLFIKGYGYAIADDIGGAIKGNKIDLAFENRAEALQFGVQKVTVYILD</sequence>
<dbReference type="PANTHER" id="PTHR39160">
    <property type="entry name" value="CELL WALL-BINDING PROTEIN YOCH"/>
    <property type="match status" value="1"/>
</dbReference>
<dbReference type="Proteomes" id="UP001254848">
    <property type="component" value="Unassembled WGS sequence"/>
</dbReference>
<dbReference type="Pfam" id="PF06725">
    <property type="entry name" value="3D"/>
    <property type="match status" value="1"/>
</dbReference>
<name>A0ABU3NVN4_9FIRM</name>
<feature type="domain" description="3D" evidence="4">
    <location>
        <begin position="139"/>
        <end position="196"/>
    </location>
</feature>
<dbReference type="EMBL" id="JAUOZS010000001">
    <property type="protein sequence ID" value="MDT8900882.1"/>
    <property type="molecule type" value="Genomic_DNA"/>
</dbReference>
<reference evidence="5 6" key="1">
    <citation type="submission" date="2023-07" db="EMBL/GenBank/DDBJ databases">
        <title>The novel representative of Negativicutes class, Anaeroselena agilis gen. nov. sp. nov.</title>
        <authorList>
            <person name="Prokofeva M.I."/>
            <person name="Elcheninov A.G."/>
            <person name="Klyukina A."/>
            <person name="Kublanov I.V."/>
            <person name="Frolov E.N."/>
            <person name="Podosokorskaya O.A."/>
        </authorList>
    </citation>
    <scope>NUCLEOTIDE SEQUENCE [LARGE SCALE GENOMIC DNA]</scope>
    <source>
        <strain evidence="5 6">4137-cl</strain>
    </source>
</reference>
<evidence type="ECO:0000256" key="1">
    <source>
        <dbReference type="ARBA" id="ARBA00022729"/>
    </source>
</evidence>
<protein>
    <submittedName>
        <fullName evidence="5">Peptidoglycan-binding protein</fullName>
    </submittedName>
</protein>
<evidence type="ECO:0000259" key="4">
    <source>
        <dbReference type="Pfam" id="PF06725"/>
    </source>
</evidence>
<dbReference type="CDD" id="cd22786">
    <property type="entry name" value="DPBB_YuiC-like"/>
    <property type="match status" value="1"/>
</dbReference>
<dbReference type="InterPro" id="IPR036366">
    <property type="entry name" value="PGBDSf"/>
</dbReference>
<feature type="chain" id="PRO_5045685943" evidence="2">
    <location>
        <begin position="23"/>
        <end position="197"/>
    </location>
</feature>
<evidence type="ECO:0000259" key="3">
    <source>
        <dbReference type="Pfam" id="PF01471"/>
    </source>
</evidence>
<dbReference type="InterPro" id="IPR036365">
    <property type="entry name" value="PGBD-like_sf"/>
</dbReference>
<evidence type="ECO:0000256" key="2">
    <source>
        <dbReference type="SAM" id="SignalP"/>
    </source>
</evidence>
<organism evidence="5 6">
    <name type="scientific">Anaeroselena agilis</name>
    <dbReference type="NCBI Taxonomy" id="3063788"/>
    <lineage>
        <taxon>Bacteria</taxon>
        <taxon>Bacillati</taxon>
        <taxon>Bacillota</taxon>
        <taxon>Negativicutes</taxon>
        <taxon>Acetonemataceae</taxon>
        <taxon>Anaeroselena</taxon>
    </lineage>
</organism>
<keyword evidence="6" id="KW-1185">Reference proteome</keyword>